<dbReference type="SUPFAM" id="SSF52151">
    <property type="entry name" value="FabD/lysophospholipase-like"/>
    <property type="match status" value="1"/>
</dbReference>
<protein>
    <recommendedName>
        <fullName evidence="1">triacylglycerol lipase</fullName>
        <ecNumber evidence="1">3.1.1.3</ecNumber>
    </recommendedName>
</protein>
<evidence type="ECO:0000256" key="3">
    <source>
        <dbReference type="ARBA" id="ARBA00023098"/>
    </source>
</evidence>
<dbReference type="PROSITE" id="PS51635">
    <property type="entry name" value="PNPLA"/>
    <property type="match status" value="1"/>
</dbReference>
<dbReference type="InterPro" id="IPR016035">
    <property type="entry name" value="Acyl_Trfase/lysoPLipase"/>
</dbReference>
<gene>
    <name evidence="7" type="primary">LOC100179837</name>
</gene>
<keyword evidence="3 4" id="KW-0443">Lipid metabolism</keyword>
<accession>A0A6F9DH55</accession>
<keyword evidence="4" id="KW-0442">Lipid degradation</keyword>
<evidence type="ECO:0000259" key="6">
    <source>
        <dbReference type="PROSITE" id="PS51635"/>
    </source>
</evidence>
<dbReference type="Gene3D" id="3.40.1090.10">
    <property type="entry name" value="Cytosolic phospholipase A2 catalytic domain"/>
    <property type="match status" value="2"/>
</dbReference>
<dbReference type="GO" id="GO:0019433">
    <property type="term" value="P:triglyceride catabolic process"/>
    <property type="evidence" value="ECO:0007669"/>
    <property type="project" value="TreeGrafter"/>
</dbReference>
<feature type="short sequence motif" description="GXSXG" evidence="4">
    <location>
        <begin position="68"/>
        <end position="72"/>
    </location>
</feature>
<name>A0A6F9DH55_9ASCI</name>
<organism evidence="7">
    <name type="scientific">Phallusia mammillata</name>
    <dbReference type="NCBI Taxonomy" id="59560"/>
    <lineage>
        <taxon>Eukaryota</taxon>
        <taxon>Metazoa</taxon>
        <taxon>Chordata</taxon>
        <taxon>Tunicata</taxon>
        <taxon>Ascidiacea</taxon>
        <taxon>Phlebobranchia</taxon>
        <taxon>Ascidiidae</taxon>
        <taxon>Phallusia</taxon>
    </lineage>
</organism>
<dbReference type="GO" id="GO:0005737">
    <property type="term" value="C:cytoplasm"/>
    <property type="evidence" value="ECO:0007669"/>
    <property type="project" value="TreeGrafter"/>
</dbReference>
<evidence type="ECO:0000313" key="7">
    <source>
        <dbReference type="EMBL" id="CAB3262462.1"/>
    </source>
</evidence>
<evidence type="ECO:0000256" key="5">
    <source>
        <dbReference type="SAM" id="MobiDB-lite"/>
    </source>
</evidence>
<dbReference type="EC" id="3.1.1.3" evidence="1"/>
<dbReference type="PANTHER" id="PTHR12406">
    <property type="entry name" value="CALCIUM-INDEPENDENT PHOSPHOLIPASE A2 IPLA2 -RELATED"/>
    <property type="match status" value="1"/>
</dbReference>
<evidence type="ECO:0000256" key="4">
    <source>
        <dbReference type="PROSITE-ProRule" id="PRU01161"/>
    </source>
</evidence>
<sequence length="571" mass="64316">MVIAASKFDSINEEDQSKSSANTIHVGGKPKSISFSGCGFLGIYHIGVASCLKQHAPKLVRNFDRIYGCSAGSIIGTMLLTDVCFGEVCYRTMKIVADARSRYLGPLSPGFRLNESLIRDLRAGLPENAHELATGRLFISLTRLCDGKNVIVSDYKSREELIQVLICSCFVPFYSGVFPPKYRGVRYVDGGLSNNLPADDDTITVSPWSGNSDICPRNDNSTSLLDLSFVNTSIQLNASNLYRCSSMFFPKDPEELKEFCSQGFRETVHYLCDHGLFETVHPRRRNLTFSSELNKLSERKRITRRLSQTAKKLADVSELKVEEESRASHGSSRNSWSSDSTDEGAIEIMLGGDLKIEGMPDCFEETDNNNCAINIPVPEYSCNKTQIDGEKAFTVIHAYPIDEDNVLKLEFHLPPPVLEALESAFERNTIVSKLPFAKLLWSFRNSLILRVPIDKAYYLSYSILKRSSVVPTDLQWLTDHLRHLVEKLQSRFKCSGESLVLKLQSLGKQARKDIQWICDQINVTLQLLTKSMVQRGLYVTNWFKPFLQNVPLAKNLPFMVRRDSRVVLQVC</sequence>
<feature type="short sequence motif" description="GXGXXG" evidence="4">
    <location>
        <begin position="37"/>
        <end position="42"/>
    </location>
</feature>
<dbReference type="GO" id="GO:0005811">
    <property type="term" value="C:lipid droplet"/>
    <property type="evidence" value="ECO:0007669"/>
    <property type="project" value="TreeGrafter"/>
</dbReference>
<dbReference type="GO" id="GO:0016020">
    <property type="term" value="C:membrane"/>
    <property type="evidence" value="ECO:0007669"/>
    <property type="project" value="TreeGrafter"/>
</dbReference>
<keyword evidence="2 4" id="KW-0378">Hydrolase</keyword>
<evidence type="ECO:0000256" key="2">
    <source>
        <dbReference type="ARBA" id="ARBA00022801"/>
    </source>
</evidence>
<dbReference type="Pfam" id="PF01734">
    <property type="entry name" value="Patatin"/>
    <property type="match status" value="1"/>
</dbReference>
<feature type="active site" description="Proton acceptor" evidence="4">
    <location>
        <position position="189"/>
    </location>
</feature>
<dbReference type="FunFam" id="3.40.1090.10:FF:000003">
    <property type="entry name" value="Patatin-like phospholipase domain-containing protein 2"/>
    <property type="match status" value="1"/>
</dbReference>
<feature type="region of interest" description="Disordered" evidence="5">
    <location>
        <begin position="317"/>
        <end position="341"/>
    </location>
</feature>
<dbReference type="InterPro" id="IPR002641">
    <property type="entry name" value="PNPLA_dom"/>
</dbReference>
<reference evidence="7" key="1">
    <citation type="submission" date="2020-04" db="EMBL/GenBank/DDBJ databases">
        <authorList>
            <person name="Neveu A P."/>
        </authorList>
    </citation>
    <scope>NUCLEOTIDE SEQUENCE</scope>
    <source>
        <tissue evidence="7">Whole embryo</tissue>
    </source>
</reference>
<proteinExistence type="evidence at transcript level"/>
<feature type="short sequence motif" description="DGA/G" evidence="4">
    <location>
        <begin position="189"/>
        <end position="191"/>
    </location>
</feature>
<dbReference type="GO" id="GO:0004806">
    <property type="term" value="F:triacylglycerol lipase activity"/>
    <property type="evidence" value="ECO:0007669"/>
    <property type="project" value="UniProtKB-EC"/>
</dbReference>
<feature type="domain" description="PNPLA" evidence="6">
    <location>
        <begin position="33"/>
        <end position="202"/>
    </location>
</feature>
<feature type="active site" description="Nucleophile" evidence="4">
    <location>
        <position position="70"/>
    </location>
</feature>
<dbReference type="EMBL" id="LR786669">
    <property type="protein sequence ID" value="CAB3262462.1"/>
    <property type="molecule type" value="mRNA"/>
</dbReference>
<feature type="compositionally biased region" description="Low complexity" evidence="5">
    <location>
        <begin position="328"/>
        <end position="339"/>
    </location>
</feature>
<dbReference type="PANTHER" id="PTHR12406:SF41">
    <property type="entry name" value="BRUMMER, ISOFORM B-RELATED"/>
    <property type="match status" value="1"/>
</dbReference>
<dbReference type="GO" id="GO:0055088">
    <property type="term" value="P:lipid homeostasis"/>
    <property type="evidence" value="ECO:0007669"/>
    <property type="project" value="TreeGrafter"/>
</dbReference>
<evidence type="ECO:0000256" key="1">
    <source>
        <dbReference type="ARBA" id="ARBA00013279"/>
    </source>
</evidence>
<dbReference type="AlphaFoldDB" id="A0A6F9DH55"/>
<feature type="compositionally biased region" description="Basic and acidic residues" evidence="5">
    <location>
        <begin position="317"/>
        <end position="327"/>
    </location>
</feature>
<dbReference type="InterPro" id="IPR033562">
    <property type="entry name" value="PLPL"/>
</dbReference>